<evidence type="ECO:0008006" key="4">
    <source>
        <dbReference type="Google" id="ProtNLM"/>
    </source>
</evidence>
<reference evidence="2 3" key="1">
    <citation type="submission" date="2019-03" db="EMBL/GenBank/DDBJ databases">
        <title>Deep-cultivation of Planctomycetes and their phenomic and genomic characterization uncovers novel biology.</title>
        <authorList>
            <person name="Wiegand S."/>
            <person name="Jogler M."/>
            <person name="Boedeker C."/>
            <person name="Pinto D."/>
            <person name="Vollmers J."/>
            <person name="Rivas-Marin E."/>
            <person name="Kohn T."/>
            <person name="Peeters S.H."/>
            <person name="Heuer A."/>
            <person name="Rast P."/>
            <person name="Oberbeckmann S."/>
            <person name="Bunk B."/>
            <person name="Jeske O."/>
            <person name="Meyerdierks A."/>
            <person name="Storesund J.E."/>
            <person name="Kallscheuer N."/>
            <person name="Luecker S."/>
            <person name="Lage O.M."/>
            <person name="Pohl T."/>
            <person name="Merkel B.J."/>
            <person name="Hornburger P."/>
            <person name="Mueller R.-W."/>
            <person name="Bruemmer F."/>
            <person name="Labrenz M."/>
            <person name="Spormann A.M."/>
            <person name="Op den Camp H."/>
            <person name="Overmann J."/>
            <person name="Amann R."/>
            <person name="Jetten M.S.M."/>
            <person name="Mascher T."/>
            <person name="Medema M.H."/>
            <person name="Devos D.P."/>
            <person name="Kaster A.-K."/>
            <person name="Ovreas L."/>
            <person name="Rohde M."/>
            <person name="Galperin M.Y."/>
            <person name="Jogler C."/>
        </authorList>
    </citation>
    <scope>NUCLEOTIDE SEQUENCE [LARGE SCALE GENOMIC DNA]</scope>
    <source>
        <strain evidence="2 3">Enr17</strain>
    </source>
</reference>
<keyword evidence="1" id="KW-0732">Signal</keyword>
<dbReference type="AlphaFoldDB" id="A0A518I867"/>
<sequence length="128" mass="13708" precursor="true">MARMMSVAALAAMVSIVFGCSDRAPDMPELGQVHGTVKLDGKPLSGVSILFEPEKGRTSRAKSNTEGVYEASYLIDETGVKLGPCSVRVEWGIDESGPVIPAKYGSKSELKLDVKPGDNTFDIEMKSK</sequence>
<feature type="signal peptide" evidence="1">
    <location>
        <begin position="1"/>
        <end position="19"/>
    </location>
</feature>
<feature type="chain" id="PRO_5022017918" description="Carboxypeptidase regulatory-like domain-containing protein" evidence="1">
    <location>
        <begin position="20"/>
        <end position="128"/>
    </location>
</feature>
<keyword evidence="3" id="KW-1185">Reference proteome</keyword>
<evidence type="ECO:0000313" key="3">
    <source>
        <dbReference type="Proteomes" id="UP000318313"/>
    </source>
</evidence>
<protein>
    <recommendedName>
        <fullName evidence="4">Carboxypeptidase regulatory-like domain-containing protein</fullName>
    </recommendedName>
</protein>
<proteinExistence type="predicted"/>
<organism evidence="2 3">
    <name type="scientific">Gimesia fumaroli</name>
    <dbReference type="NCBI Taxonomy" id="2527976"/>
    <lineage>
        <taxon>Bacteria</taxon>
        <taxon>Pseudomonadati</taxon>
        <taxon>Planctomycetota</taxon>
        <taxon>Planctomycetia</taxon>
        <taxon>Planctomycetales</taxon>
        <taxon>Planctomycetaceae</taxon>
        <taxon>Gimesia</taxon>
    </lineage>
</organism>
<dbReference type="KEGG" id="gfm:Enr17x_13130"/>
<dbReference type="Proteomes" id="UP000318313">
    <property type="component" value="Chromosome"/>
</dbReference>
<accession>A0A518I867</accession>
<dbReference type="EMBL" id="CP037452">
    <property type="protein sequence ID" value="QDV49296.1"/>
    <property type="molecule type" value="Genomic_DNA"/>
</dbReference>
<gene>
    <name evidence="2" type="ORF">Enr17x_13130</name>
</gene>
<evidence type="ECO:0000313" key="2">
    <source>
        <dbReference type="EMBL" id="QDV49296.1"/>
    </source>
</evidence>
<evidence type="ECO:0000256" key="1">
    <source>
        <dbReference type="SAM" id="SignalP"/>
    </source>
</evidence>
<dbReference type="PROSITE" id="PS51257">
    <property type="entry name" value="PROKAR_LIPOPROTEIN"/>
    <property type="match status" value="1"/>
</dbReference>
<name>A0A518I867_9PLAN</name>